<evidence type="ECO:0000259" key="5">
    <source>
        <dbReference type="PROSITE" id="PS51891"/>
    </source>
</evidence>
<dbReference type="SUPFAM" id="SSF51316">
    <property type="entry name" value="Mss4-like"/>
    <property type="match status" value="1"/>
</dbReference>
<keyword evidence="2" id="KW-0479">Metal-binding</keyword>
<keyword evidence="3" id="KW-0862">Zinc</keyword>
<dbReference type="Proteomes" id="UP000295554">
    <property type="component" value="Unassembled WGS sequence"/>
</dbReference>
<evidence type="ECO:0000256" key="3">
    <source>
        <dbReference type="ARBA" id="ARBA00022833"/>
    </source>
</evidence>
<comment type="similarity">
    <text evidence="1">Belongs to the Gfa family.</text>
</comment>
<dbReference type="RefSeq" id="WP_133209029.1">
    <property type="nucleotide sequence ID" value="NZ_SMSE01000001.1"/>
</dbReference>
<name>A0A4R5LU08_9GAMM</name>
<dbReference type="GO" id="GO:0016846">
    <property type="term" value="F:carbon-sulfur lyase activity"/>
    <property type="evidence" value="ECO:0007669"/>
    <property type="project" value="InterPro"/>
</dbReference>
<evidence type="ECO:0000256" key="2">
    <source>
        <dbReference type="ARBA" id="ARBA00022723"/>
    </source>
</evidence>
<keyword evidence="7" id="KW-1185">Reference proteome</keyword>
<dbReference type="PANTHER" id="PTHR33337">
    <property type="entry name" value="GFA DOMAIN-CONTAINING PROTEIN"/>
    <property type="match status" value="1"/>
</dbReference>
<evidence type="ECO:0000313" key="7">
    <source>
        <dbReference type="Proteomes" id="UP000295554"/>
    </source>
</evidence>
<dbReference type="GO" id="GO:0046872">
    <property type="term" value="F:metal ion binding"/>
    <property type="evidence" value="ECO:0007669"/>
    <property type="project" value="UniProtKB-KW"/>
</dbReference>
<evidence type="ECO:0000256" key="4">
    <source>
        <dbReference type="ARBA" id="ARBA00023239"/>
    </source>
</evidence>
<dbReference type="AlphaFoldDB" id="A0A4R5LU08"/>
<organism evidence="6 7">
    <name type="scientific">Seongchinamella unica</name>
    <dbReference type="NCBI Taxonomy" id="2547392"/>
    <lineage>
        <taxon>Bacteria</taxon>
        <taxon>Pseudomonadati</taxon>
        <taxon>Pseudomonadota</taxon>
        <taxon>Gammaproteobacteria</taxon>
        <taxon>Cellvibrionales</taxon>
        <taxon>Halieaceae</taxon>
        <taxon>Seongchinamella</taxon>
    </lineage>
</organism>
<feature type="domain" description="CENP-V/GFA" evidence="5">
    <location>
        <begin position="3"/>
        <end position="110"/>
    </location>
</feature>
<gene>
    <name evidence="6" type="ORF">E2F43_01060</name>
</gene>
<sequence>MSYSCQCPCGTTRYQIHGEPILRFYCHCTICQQQYQAPYVDVSLFKLSDVDWPEGQEITYSRFKRFGAVDRGRCPACDKPILSKMGKGDKAFAFLAARNCVNAGDLPPADMHVFYGTRTADVEDDLPKYNNVFSSRYAFIKRMMAGS</sequence>
<evidence type="ECO:0000313" key="6">
    <source>
        <dbReference type="EMBL" id="TDG14864.1"/>
    </source>
</evidence>
<dbReference type="OrthoDB" id="4188830at2"/>
<dbReference type="Pfam" id="PF04828">
    <property type="entry name" value="GFA"/>
    <property type="match status" value="1"/>
</dbReference>
<dbReference type="Gene3D" id="3.90.1590.10">
    <property type="entry name" value="glutathione-dependent formaldehyde- activating enzyme (gfa)"/>
    <property type="match status" value="1"/>
</dbReference>
<accession>A0A4R5LU08</accession>
<dbReference type="InterPro" id="IPR006913">
    <property type="entry name" value="CENP-V/GFA"/>
</dbReference>
<dbReference type="EMBL" id="SMSE01000001">
    <property type="protein sequence ID" value="TDG14864.1"/>
    <property type="molecule type" value="Genomic_DNA"/>
</dbReference>
<keyword evidence="4" id="KW-0456">Lyase</keyword>
<protein>
    <recommendedName>
        <fullName evidence="5">CENP-V/GFA domain-containing protein</fullName>
    </recommendedName>
</protein>
<comment type="caution">
    <text evidence="6">The sequence shown here is derived from an EMBL/GenBank/DDBJ whole genome shotgun (WGS) entry which is preliminary data.</text>
</comment>
<dbReference type="InterPro" id="IPR011057">
    <property type="entry name" value="Mss4-like_sf"/>
</dbReference>
<proteinExistence type="inferred from homology"/>
<dbReference type="PANTHER" id="PTHR33337:SF40">
    <property type="entry name" value="CENP-V_GFA DOMAIN-CONTAINING PROTEIN-RELATED"/>
    <property type="match status" value="1"/>
</dbReference>
<reference evidence="6 7" key="1">
    <citation type="submission" date="2019-03" db="EMBL/GenBank/DDBJ databases">
        <title>Seongchinamella monodicae gen. nov., sp. nov., a novel member of the Gammaproteobacteria isolated from a tidal mudflat of beach.</title>
        <authorList>
            <person name="Yang H.G."/>
            <person name="Kang J.W."/>
            <person name="Lee S.D."/>
        </authorList>
    </citation>
    <scope>NUCLEOTIDE SEQUENCE [LARGE SCALE GENOMIC DNA]</scope>
    <source>
        <strain evidence="6 7">GH4-78</strain>
    </source>
</reference>
<dbReference type="PROSITE" id="PS51891">
    <property type="entry name" value="CENP_V_GFA"/>
    <property type="match status" value="1"/>
</dbReference>
<evidence type="ECO:0000256" key="1">
    <source>
        <dbReference type="ARBA" id="ARBA00005495"/>
    </source>
</evidence>